<dbReference type="InterPro" id="IPR050156">
    <property type="entry name" value="TC-AMP_synthase_SUA5"/>
</dbReference>
<evidence type="ECO:0000256" key="10">
    <source>
        <dbReference type="ARBA" id="ARBA00029774"/>
    </source>
</evidence>
<sequence>MKVDQHIIALLKQGEIGVIPTDTLYGLVASVRQERSVEELYRLKQRKKDKPLIVLIADLVDLNLFGIELLQKEKELLNNFWPGKVSVIFPCAAKKFTYLHRGTNALAFRIPALNCLRDLLRATGPLVAPSANPEGLAPAQTLAEAKEYFGDQPAFYLDGGSLLGEPSALITFQDGKIKVLRGKLEK</sequence>
<evidence type="ECO:0000256" key="11">
    <source>
        <dbReference type="ARBA" id="ARBA00048366"/>
    </source>
</evidence>
<evidence type="ECO:0000256" key="1">
    <source>
        <dbReference type="ARBA" id="ARBA00004496"/>
    </source>
</evidence>
<dbReference type="PANTHER" id="PTHR17490:SF16">
    <property type="entry name" value="THREONYLCARBAMOYL-AMP SYNTHASE"/>
    <property type="match status" value="1"/>
</dbReference>
<evidence type="ECO:0000256" key="2">
    <source>
        <dbReference type="ARBA" id="ARBA00007663"/>
    </source>
</evidence>
<proteinExistence type="inferred from homology"/>
<keyword evidence="4" id="KW-0963">Cytoplasm</keyword>
<evidence type="ECO:0000256" key="8">
    <source>
        <dbReference type="ARBA" id="ARBA00022741"/>
    </source>
</evidence>
<evidence type="ECO:0000313" key="13">
    <source>
        <dbReference type="EMBL" id="OGC81852.1"/>
    </source>
</evidence>
<dbReference type="NCBIfam" id="TIGR00057">
    <property type="entry name" value="L-threonylcarbamoyladenylate synthase"/>
    <property type="match status" value="1"/>
</dbReference>
<keyword evidence="6" id="KW-0819">tRNA processing</keyword>
<keyword evidence="5" id="KW-0808">Transferase</keyword>
<gene>
    <name evidence="13" type="ORF">A2788_01280</name>
</gene>
<keyword evidence="9" id="KW-0067">ATP-binding</keyword>
<dbReference type="SUPFAM" id="SSF55821">
    <property type="entry name" value="YrdC/RibB"/>
    <property type="match status" value="1"/>
</dbReference>
<accession>A0A1F4XJG7</accession>
<dbReference type="InterPro" id="IPR017945">
    <property type="entry name" value="DHBP_synth_RibB-like_a/b_dom"/>
</dbReference>
<comment type="catalytic activity">
    <reaction evidence="11">
        <text>L-threonine + hydrogencarbonate + ATP = L-threonylcarbamoyladenylate + diphosphate + H2O</text>
        <dbReference type="Rhea" id="RHEA:36407"/>
        <dbReference type="ChEBI" id="CHEBI:15377"/>
        <dbReference type="ChEBI" id="CHEBI:17544"/>
        <dbReference type="ChEBI" id="CHEBI:30616"/>
        <dbReference type="ChEBI" id="CHEBI:33019"/>
        <dbReference type="ChEBI" id="CHEBI:57926"/>
        <dbReference type="ChEBI" id="CHEBI:73682"/>
        <dbReference type="EC" id="2.7.7.87"/>
    </reaction>
</comment>
<feature type="domain" description="YrdC-like" evidence="12">
    <location>
        <begin position="1"/>
        <end position="185"/>
    </location>
</feature>
<comment type="caution">
    <text evidence="13">The sequence shown here is derived from an EMBL/GenBank/DDBJ whole genome shotgun (WGS) entry which is preliminary data.</text>
</comment>
<evidence type="ECO:0000256" key="7">
    <source>
        <dbReference type="ARBA" id="ARBA00022695"/>
    </source>
</evidence>
<dbReference type="GO" id="GO:0000049">
    <property type="term" value="F:tRNA binding"/>
    <property type="evidence" value="ECO:0007669"/>
    <property type="project" value="TreeGrafter"/>
</dbReference>
<evidence type="ECO:0000256" key="3">
    <source>
        <dbReference type="ARBA" id="ARBA00012584"/>
    </source>
</evidence>
<dbReference type="EMBL" id="MEWS01000030">
    <property type="protein sequence ID" value="OGC81852.1"/>
    <property type="molecule type" value="Genomic_DNA"/>
</dbReference>
<dbReference type="AlphaFoldDB" id="A0A1F4XJG7"/>
<keyword evidence="7" id="KW-0548">Nucleotidyltransferase</keyword>
<dbReference type="GO" id="GO:0006450">
    <property type="term" value="P:regulation of translational fidelity"/>
    <property type="evidence" value="ECO:0007669"/>
    <property type="project" value="TreeGrafter"/>
</dbReference>
<dbReference type="GO" id="GO:0061710">
    <property type="term" value="F:L-threonylcarbamoyladenylate synthase"/>
    <property type="evidence" value="ECO:0007669"/>
    <property type="project" value="UniProtKB-EC"/>
</dbReference>
<evidence type="ECO:0000313" key="14">
    <source>
        <dbReference type="Proteomes" id="UP000177521"/>
    </source>
</evidence>
<dbReference type="GO" id="GO:0003725">
    <property type="term" value="F:double-stranded RNA binding"/>
    <property type="evidence" value="ECO:0007669"/>
    <property type="project" value="InterPro"/>
</dbReference>
<dbReference type="Pfam" id="PF01300">
    <property type="entry name" value="Sua5_yciO_yrdC"/>
    <property type="match status" value="1"/>
</dbReference>
<reference evidence="13 14" key="1">
    <citation type="journal article" date="2016" name="Nat. Commun.">
        <title>Thousands of microbial genomes shed light on interconnected biogeochemical processes in an aquifer system.</title>
        <authorList>
            <person name="Anantharaman K."/>
            <person name="Brown C.T."/>
            <person name="Hug L.A."/>
            <person name="Sharon I."/>
            <person name="Castelle C.J."/>
            <person name="Probst A.J."/>
            <person name="Thomas B.C."/>
            <person name="Singh A."/>
            <person name="Wilkins M.J."/>
            <person name="Karaoz U."/>
            <person name="Brodie E.L."/>
            <person name="Williams K.H."/>
            <person name="Hubbard S.S."/>
            <person name="Banfield J.F."/>
        </authorList>
    </citation>
    <scope>NUCLEOTIDE SEQUENCE [LARGE SCALE GENOMIC DNA]</scope>
</reference>
<protein>
    <recommendedName>
        <fullName evidence="10">L-threonylcarbamoyladenylate synthase</fullName>
        <ecNumber evidence="3">2.7.7.87</ecNumber>
    </recommendedName>
    <alternativeName>
        <fullName evidence="10">L-threonylcarbamoyladenylate synthase</fullName>
    </alternativeName>
</protein>
<dbReference type="EC" id="2.7.7.87" evidence="3"/>
<dbReference type="PANTHER" id="PTHR17490">
    <property type="entry name" value="SUA5"/>
    <property type="match status" value="1"/>
</dbReference>
<dbReference type="Gene3D" id="3.90.870.10">
    <property type="entry name" value="DHBP synthase"/>
    <property type="match status" value="1"/>
</dbReference>
<evidence type="ECO:0000259" key="12">
    <source>
        <dbReference type="PROSITE" id="PS51163"/>
    </source>
</evidence>
<comment type="subcellular location">
    <subcellularLocation>
        <location evidence="1">Cytoplasm</location>
    </subcellularLocation>
</comment>
<dbReference type="GO" id="GO:0008033">
    <property type="term" value="P:tRNA processing"/>
    <property type="evidence" value="ECO:0007669"/>
    <property type="project" value="UniProtKB-KW"/>
</dbReference>
<evidence type="ECO:0000256" key="5">
    <source>
        <dbReference type="ARBA" id="ARBA00022679"/>
    </source>
</evidence>
<dbReference type="Proteomes" id="UP000177521">
    <property type="component" value="Unassembled WGS sequence"/>
</dbReference>
<evidence type="ECO:0000256" key="9">
    <source>
        <dbReference type="ARBA" id="ARBA00022840"/>
    </source>
</evidence>
<dbReference type="GO" id="GO:0005737">
    <property type="term" value="C:cytoplasm"/>
    <property type="evidence" value="ECO:0007669"/>
    <property type="project" value="UniProtKB-SubCell"/>
</dbReference>
<dbReference type="PROSITE" id="PS51163">
    <property type="entry name" value="YRDC"/>
    <property type="match status" value="1"/>
</dbReference>
<organism evidence="13 14">
    <name type="scientific">Candidatus Abawacabacteria bacterium RIFCSPHIGHO2_01_FULL_46_8</name>
    <dbReference type="NCBI Taxonomy" id="1817815"/>
    <lineage>
        <taxon>Bacteria</taxon>
        <taxon>Candidatus Abawacaibacteriota</taxon>
    </lineage>
</organism>
<evidence type="ECO:0000256" key="6">
    <source>
        <dbReference type="ARBA" id="ARBA00022694"/>
    </source>
</evidence>
<evidence type="ECO:0000256" key="4">
    <source>
        <dbReference type="ARBA" id="ARBA00022490"/>
    </source>
</evidence>
<comment type="similarity">
    <text evidence="2">Belongs to the SUA5 family.</text>
</comment>
<dbReference type="GO" id="GO:0005524">
    <property type="term" value="F:ATP binding"/>
    <property type="evidence" value="ECO:0007669"/>
    <property type="project" value="UniProtKB-KW"/>
</dbReference>
<keyword evidence="8" id="KW-0547">Nucleotide-binding</keyword>
<dbReference type="InterPro" id="IPR006070">
    <property type="entry name" value="Sua5-like_dom"/>
</dbReference>
<name>A0A1F4XJG7_9BACT</name>